<feature type="chain" id="PRO_5047167184" description="PEBP-like protein" evidence="3">
    <location>
        <begin position="19"/>
        <end position="310"/>
    </location>
</feature>
<organism evidence="4 5">
    <name type="scientific">Zasmidium cellare</name>
    <name type="common">Wine cellar mold</name>
    <name type="synonym">Racodium cellare</name>
    <dbReference type="NCBI Taxonomy" id="395010"/>
    <lineage>
        <taxon>Eukaryota</taxon>
        <taxon>Fungi</taxon>
        <taxon>Dikarya</taxon>
        <taxon>Ascomycota</taxon>
        <taxon>Pezizomycotina</taxon>
        <taxon>Dothideomycetes</taxon>
        <taxon>Dothideomycetidae</taxon>
        <taxon>Mycosphaerellales</taxon>
        <taxon>Mycosphaerellaceae</taxon>
        <taxon>Zasmidium</taxon>
    </lineage>
</organism>
<evidence type="ECO:0000313" key="4">
    <source>
        <dbReference type="EMBL" id="KAK4499236.1"/>
    </source>
</evidence>
<feature type="compositionally biased region" description="Low complexity" evidence="1">
    <location>
        <begin position="231"/>
        <end position="282"/>
    </location>
</feature>
<evidence type="ECO:0000256" key="2">
    <source>
        <dbReference type="SAM" id="Phobius"/>
    </source>
</evidence>
<keyword evidence="2" id="KW-0812">Transmembrane</keyword>
<protein>
    <recommendedName>
        <fullName evidence="6">PEBP-like protein</fullName>
    </recommendedName>
</protein>
<keyword evidence="2" id="KW-0472">Membrane</keyword>
<dbReference type="Pfam" id="PF01161">
    <property type="entry name" value="PBP"/>
    <property type="match status" value="1"/>
</dbReference>
<gene>
    <name evidence="4" type="ORF">PRZ48_009749</name>
</gene>
<feature type="transmembrane region" description="Helical" evidence="2">
    <location>
        <begin position="286"/>
        <end position="309"/>
    </location>
</feature>
<comment type="caution">
    <text evidence="4">The sequence shown here is derived from an EMBL/GenBank/DDBJ whole genome shotgun (WGS) entry which is preliminary data.</text>
</comment>
<accession>A0ABR0EDA2</accession>
<dbReference type="SUPFAM" id="SSF49777">
    <property type="entry name" value="PEBP-like"/>
    <property type="match status" value="1"/>
</dbReference>
<feature type="signal peptide" evidence="3">
    <location>
        <begin position="1"/>
        <end position="18"/>
    </location>
</feature>
<dbReference type="PANTHER" id="PTHR11362:SF148">
    <property type="entry name" value="CARBOXYPEPTIDASE Y INHIBITOR"/>
    <property type="match status" value="1"/>
</dbReference>
<keyword evidence="2" id="KW-1133">Transmembrane helix</keyword>
<evidence type="ECO:0000256" key="1">
    <source>
        <dbReference type="SAM" id="MobiDB-lite"/>
    </source>
</evidence>
<evidence type="ECO:0000313" key="5">
    <source>
        <dbReference type="Proteomes" id="UP001305779"/>
    </source>
</evidence>
<dbReference type="InterPro" id="IPR036610">
    <property type="entry name" value="PEBP-like_sf"/>
</dbReference>
<sequence>MIFRTSLASLALAIPALAIPPPDFGFPEAPNDTALTVRFQNSNNSNLLVQEAALYGIGITQNPPSLSLNTSDYRSLADYNGSYTVLMVDPDASTPENPNRRFILHWMQASLSQSSNATSGDRALQNSTSPVVPWMRPSPPVNSSAHRYIIYAFQQPSNFSIPSQWSGLSAMNRTNFNLTNFVRDTSLGTPAAANYFYVSNQTSVPANFTAAPGGAYPGGNGDAVTSGDPYGPTGTASSSGASSSTASSTGTTSSGASSSGASPTGAAASGSSPSGSSGASSSTSSAAAAAMITGAGSLLGAGVIGMVALF</sequence>
<dbReference type="InterPro" id="IPR008914">
    <property type="entry name" value="PEBP"/>
</dbReference>
<reference evidence="4 5" key="1">
    <citation type="journal article" date="2023" name="G3 (Bethesda)">
        <title>A chromosome-level genome assembly of Zasmidium syzygii isolated from banana leaves.</title>
        <authorList>
            <person name="van Westerhoven A.C."/>
            <person name="Mehrabi R."/>
            <person name="Talebi R."/>
            <person name="Steentjes M.B.F."/>
            <person name="Corcolon B."/>
            <person name="Chong P.A."/>
            <person name="Kema G.H.J."/>
            <person name="Seidl M.F."/>
        </authorList>
    </citation>
    <scope>NUCLEOTIDE SEQUENCE [LARGE SCALE GENOMIC DNA]</scope>
    <source>
        <strain evidence="4 5">P124</strain>
    </source>
</reference>
<keyword evidence="5" id="KW-1185">Reference proteome</keyword>
<dbReference type="EMBL" id="JAXOVC010000007">
    <property type="protein sequence ID" value="KAK4499236.1"/>
    <property type="molecule type" value="Genomic_DNA"/>
</dbReference>
<dbReference type="Gene3D" id="3.90.280.10">
    <property type="entry name" value="PEBP-like"/>
    <property type="match status" value="1"/>
</dbReference>
<evidence type="ECO:0000256" key="3">
    <source>
        <dbReference type="SAM" id="SignalP"/>
    </source>
</evidence>
<feature type="region of interest" description="Disordered" evidence="1">
    <location>
        <begin position="219"/>
        <end position="282"/>
    </location>
</feature>
<dbReference type="PANTHER" id="PTHR11362">
    <property type="entry name" value="PHOSPHATIDYLETHANOLAMINE-BINDING PROTEIN"/>
    <property type="match status" value="1"/>
</dbReference>
<dbReference type="InterPro" id="IPR035810">
    <property type="entry name" value="PEBP_euk"/>
</dbReference>
<dbReference type="CDD" id="cd00866">
    <property type="entry name" value="PEBP_euk"/>
    <property type="match status" value="1"/>
</dbReference>
<proteinExistence type="predicted"/>
<evidence type="ECO:0008006" key="6">
    <source>
        <dbReference type="Google" id="ProtNLM"/>
    </source>
</evidence>
<dbReference type="Proteomes" id="UP001305779">
    <property type="component" value="Unassembled WGS sequence"/>
</dbReference>
<keyword evidence="3" id="KW-0732">Signal</keyword>
<name>A0ABR0EDA2_ZASCE</name>